<dbReference type="PANTHER" id="PTHR11846:SF0">
    <property type="entry name" value="ADENYLOSUCCINATE SYNTHETASE"/>
    <property type="match status" value="1"/>
</dbReference>
<dbReference type="UniPathway" id="UPA00075">
    <property type="reaction ID" value="UER00335"/>
</dbReference>
<evidence type="ECO:0000256" key="4">
    <source>
        <dbReference type="ARBA" id="ARBA00022755"/>
    </source>
</evidence>
<accession>A0A6G7J6Y4</accession>
<evidence type="ECO:0000256" key="6">
    <source>
        <dbReference type="HAMAP-Rule" id="MF_00011"/>
    </source>
</evidence>
<keyword evidence="4 6" id="KW-0658">Purine biosynthesis</keyword>
<dbReference type="InterPro" id="IPR001114">
    <property type="entry name" value="Adenylosuccinate_synthetase"/>
</dbReference>
<evidence type="ECO:0000256" key="5">
    <source>
        <dbReference type="ARBA" id="ARBA00022842"/>
    </source>
</evidence>
<comment type="catalytic activity">
    <reaction evidence="6">
        <text>IMP + L-aspartate + GTP = N(6)-(1,2-dicarboxyethyl)-AMP + GDP + phosphate + 2 H(+)</text>
        <dbReference type="Rhea" id="RHEA:15753"/>
        <dbReference type="ChEBI" id="CHEBI:15378"/>
        <dbReference type="ChEBI" id="CHEBI:29991"/>
        <dbReference type="ChEBI" id="CHEBI:37565"/>
        <dbReference type="ChEBI" id="CHEBI:43474"/>
        <dbReference type="ChEBI" id="CHEBI:57567"/>
        <dbReference type="ChEBI" id="CHEBI:58053"/>
        <dbReference type="ChEBI" id="CHEBI:58189"/>
        <dbReference type="EC" id="6.3.4.4"/>
    </reaction>
</comment>
<evidence type="ECO:0000313" key="8">
    <source>
        <dbReference type="Proteomes" id="UP000502928"/>
    </source>
</evidence>
<dbReference type="GO" id="GO:0004019">
    <property type="term" value="F:adenylosuccinate synthase activity"/>
    <property type="evidence" value="ECO:0007669"/>
    <property type="project" value="UniProtKB-UniRule"/>
</dbReference>
<comment type="subcellular location">
    <subcellularLocation>
        <location evidence="6">Cytoplasm</location>
    </subcellularLocation>
</comment>
<feature type="binding site" evidence="6">
    <location>
        <position position="468"/>
    </location>
    <ligand>
        <name>GTP</name>
        <dbReference type="ChEBI" id="CHEBI:37565"/>
    </ligand>
</feature>
<keyword evidence="1 6" id="KW-0436">Ligase</keyword>
<dbReference type="GO" id="GO:0046040">
    <property type="term" value="P:IMP metabolic process"/>
    <property type="evidence" value="ECO:0007669"/>
    <property type="project" value="TreeGrafter"/>
</dbReference>
<keyword evidence="6" id="KW-0963">Cytoplasm</keyword>
<feature type="binding site" description="in other chain" evidence="6">
    <location>
        <position position="374"/>
    </location>
    <ligand>
        <name>IMP</name>
        <dbReference type="ChEBI" id="CHEBI:58053"/>
        <note>ligand shared between dimeric partners</note>
    </ligand>
</feature>
<keyword evidence="3 6" id="KW-0547">Nucleotide-binding</keyword>
<protein>
    <recommendedName>
        <fullName evidence="6">Adenylosuccinate synthetase</fullName>
        <shortName evidence="6">AMPSase</shortName>
        <shortName evidence="6">AdSS</shortName>
        <ecNumber evidence="6">6.3.4.4</ecNumber>
    </recommendedName>
    <alternativeName>
        <fullName evidence="6">IMP--aspartate ligase</fullName>
    </alternativeName>
</protein>
<comment type="similarity">
    <text evidence="6">Belongs to the adenylosuccinate synthetase family.</text>
</comment>
<dbReference type="RefSeq" id="WP_166249704.1">
    <property type="nucleotide sequence ID" value="NZ_CP049616.1"/>
</dbReference>
<keyword evidence="6" id="KW-0342">GTP-binding</keyword>
<dbReference type="SMART" id="SM00788">
    <property type="entry name" value="Adenylsucc_synt"/>
    <property type="match status" value="1"/>
</dbReference>
<dbReference type="InterPro" id="IPR027417">
    <property type="entry name" value="P-loop_NTPase"/>
</dbReference>
<comment type="pathway">
    <text evidence="6">Purine metabolism; AMP biosynthesis via de novo pathway; AMP from IMP: step 1/2.</text>
</comment>
<feature type="binding site" evidence="6">
    <location>
        <begin position="462"/>
        <end position="468"/>
    </location>
    <ligand>
        <name>substrate</name>
    </ligand>
</feature>
<keyword evidence="8" id="KW-1185">Reference proteome</keyword>
<feature type="active site" description="Proton donor" evidence="6">
    <location>
        <position position="237"/>
    </location>
</feature>
<dbReference type="EMBL" id="CP049616">
    <property type="protein sequence ID" value="QII46328.1"/>
    <property type="molecule type" value="Genomic_DNA"/>
</dbReference>
<proteinExistence type="inferred from homology"/>
<dbReference type="EC" id="6.3.4.4" evidence="6"/>
<comment type="caution">
    <text evidence="6">Lacks conserved residue(s) required for the propagation of feature annotation.</text>
</comment>
<dbReference type="GO" id="GO:0005525">
    <property type="term" value="F:GTP binding"/>
    <property type="evidence" value="ECO:0007669"/>
    <property type="project" value="UniProtKB-UniRule"/>
</dbReference>
<feature type="binding site" description="in other chain" evidence="6">
    <location>
        <position position="466"/>
    </location>
    <ligand>
        <name>IMP</name>
        <dbReference type="ChEBI" id="CHEBI:58053"/>
        <note>ligand shared between dimeric partners</note>
    </ligand>
</feature>
<organism evidence="7 8">
    <name type="scientific">Flagellimonas oceani</name>
    <dbReference type="NCBI Taxonomy" id="2698672"/>
    <lineage>
        <taxon>Bacteria</taxon>
        <taxon>Pseudomonadati</taxon>
        <taxon>Bacteroidota</taxon>
        <taxon>Flavobacteriia</taxon>
        <taxon>Flavobacteriales</taxon>
        <taxon>Flavobacteriaceae</taxon>
        <taxon>Flagellimonas</taxon>
    </lineage>
</organism>
<dbReference type="GO" id="GO:0005737">
    <property type="term" value="C:cytoplasm"/>
    <property type="evidence" value="ECO:0007669"/>
    <property type="project" value="UniProtKB-SubCell"/>
</dbReference>
<dbReference type="AlphaFoldDB" id="A0A6G7J6Y4"/>
<dbReference type="SUPFAM" id="SSF52540">
    <property type="entry name" value="P-loop containing nucleoside triphosphate hydrolases"/>
    <property type="match status" value="2"/>
</dbReference>
<evidence type="ECO:0000256" key="3">
    <source>
        <dbReference type="ARBA" id="ARBA00022741"/>
    </source>
</evidence>
<feature type="binding site" description="in other chain" evidence="6">
    <location>
        <position position="316"/>
    </location>
    <ligand>
        <name>IMP</name>
        <dbReference type="ChEBI" id="CHEBI:58053"/>
        <note>ligand shared between dimeric partners</note>
    </ligand>
</feature>
<keyword evidence="5 6" id="KW-0460">Magnesium</keyword>
<name>A0A6G7J6Y4_9FLAO</name>
<dbReference type="KEGG" id="mut:GVT53_17115"/>
<gene>
    <name evidence="6" type="primary">purA</name>
    <name evidence="7" type="ORF">GVT53_17115</name>
</gene>
<dbReference type="InterPro" id="IPR042109">
    <property type="entry name" value="Adenylosuccinate_synth_dom1"/>
</dbReference>
<keyword evidence="2 6" id="KW-0479">Metal-binding</keyword>
<dbReference type="PANTHER" id="PTHR11846">
    <property type="entry name" value="ADENYLOSUCCINATE SYNTHETASE"/>
    <property type="match status" value="1"/>
</dbReference>
<feature type="binding site" evidence="6">
    <location>
        <position position="236"/>
    </location>
    <ligand>
        <name>Mg(2+)</name>
        <dbReference type="ChEBI" id="CHEBI:18420"/>
    </ligand>
</feature>
<evidence type="ECO:0000313" key="7">
    <source>
        <dbReference type="EMBL" id="QII46328.1"/>
    </source>
</evidence>
<dbReference type="GO" id="GO:0000287">
    <property type="term" value="F:magnesium ion binding"/>
    <property type="evidence" value="ECO:0007669"/>
    <property type="project" value="UniProtKB-UniRule"/>
</dbReference>
<feature type="binding site" evidence="6">
    <location>
        <begin position="236"/>
        <end position="238"/>
    </location>
    <ligand>
        <name>GTP</name>
        <dbReference type="ChEBI" id="CHEBI:37565"/>
    </ligand>
</feature>
<evidence type="ECO:0000256" key="2">
    <source>
        <dbReference type="ARBA" id="ARBA00022723"/>
    </source>
</evidence>
<comment type="subunit">
    <text evidence="6">Homodimer.</text>
</comment>
<comment type="cofactor">
    <cofactor evidence="6">
        <name>Mg(2+)</name>
        <dbReference type="ChEBI" id="CHEBI:18420"/>
    </cofactor>
    <text evidence="6">Binds 1 Mg(2+) ion per subunit.</text>
</comment>
<dbReference type="HAMAP" id="MF_00011">
    <property type="entry name" value="Adenylosucc_synth"/>
    <property type="match status" value="1"/>
</dbReference>
<sequence length="549" mass="61905">MRNRKIIIIISGEIACGKSSICQGLEKHHFFKQFSTRKVLEDCYAAENGGIIPEDRSLLQQFGEAKDKNTDGSWVLDQLHDSLIPENRIIIDSARISPQIAAFRRAYGDAVCHIHLKCPRDIRLKRFVERGRASDKFKTYEEAVEKFEFYSKDKTEMQVKDLEKISDLVVHTEDTAIPDDHVVRISAFLRILPNIHTENVDVVVGGQFGSEGKGQIAAYLAPEYSCLVRVGGPNAGHKVYNNPSPDVFHIIPSGANKNKDSVLVIGPGAVISVEVLLKEIKKFEVTPDRLVIDENATIISNDDIRIEEELDKIGSTKQGVGAATANNLFINRLNADDSFKARNQNQLKAFIGSASKVYEEMNLKNKKILLEGTQGTFLSIHHGLYPYVTSRETTAGGCLAEAGLGFGKVRKVVMVVRRYPIRVQNPEGGSSGEFMSREITLEAISKRSGYPLSEMQKIEKTSTTKKNRRIAEFNWRLFRKACELNTPTDIAFTFSDYISYENQNARRYNQLTPETMRFIEELERCAEVPVSLIATRFSYRSIIDKRNWI</sequence>
<dbReference type="Proteomes" id="UP000502928">
    <property type="component" value="Chromosome"/>
</dbReference>
<comment type="function">
    <text evidence="6">Plays an important role in the de novo pathway of purine nucleotide biosynthesis. Catalyzes the first committed step in the biosynthesis of AMP from IMP.</text>
</comment>
<dbReference type="GO" id="GO:0044208">
    <property type="term" value="P:'de novo' AMP biosynthetic process"/>
    <property type="evidence" value="ECO:0007669"/>
    <property type="project" value="UniProtKB-UniRule"/>
</dbReference>
<feature type="binding site" evidence="6">
    <location>
        <begin position="494"/>
        <end position="496"/>
    </location>
    <ligand>
        <name>GTP</name>
        <dbReference type="ChEBI" id="CHEBI:37565"/>
    </ligand>
</feature>
<dbReference type="Gene3D" id="3.40.440.10">
    <property type="entry name" value="Adenylosuccinate Synthetase, subunit A, domain 1"/>
    <property type="match status" value="2"/>
</dbReference>
<reference evidence="7 8" key="1">
    <citation type="submission" date="2020-02" db="EMBL/GenBank/DDBJ databases">
        <title>Complete genome of Muricauda sp. 501str8.</title>
        <authorList>
            <person name="Dong B."/>
            <person name="Zhu S."/>
            <person name="Yang J."/>
            <person name="Chen J."/>
        </authorList>
    </citation>
    <scope>NUCLEOTIDE SEQUENCE [LARGE SCALE GENOMIC DNA]</scope>
    <source>
        <strain evidence="7 8">501str8</strain>
    </source>
</reference>
<feature type="binding site" description="in other chain" evidence="6">
    <location>
        <position position="389"/>
    </location>
    <ligand>
        <name>IMP</name>
        <dbReference type="ChEBI" id="CHEBI:58053"/>
        <note>ligand shared between dimeric partners</note>
    </ligand>
</feature>
<dbReference type="Gene3D" id="3.40.50.300">
    <property type="entry name" value="P-loop containing nucleotide triphosphate hydrolases"/>
    <property type="match status" value="1"/>
</dbReference>
<dbReference type="Pfam" id="PF13238">
    <property type="entry name" value="AAA_18"/>
    <property type="match status" value="1"/>
</dbReference>
<dbReference type="Pfam" id="PF00709">
    <property type="entry name" value="Adenylsucc_synt"/>
    <property type="match status" value="1"/>
</dbReference>
<feature type="binding site" description="in other chain" evidence="6">
    <location>
        <begin position="234"/>
        <end position="237"/>
    </location>
    <ligand>
        <name>IMP</name>
        <dbReference type="ChEBI" id="CHEBI:58053"/>
        <note>ligand shared between dimeric partners</note>
    </ligand>
</feature>
<evidence type="ECO:0000256" key="1">
    <source>
        <dbReference type="ARBA" id="ARBA00022598"/>
    </source>
</evidence>